<reference evidence="2" key="1">
    <citation type="journal article" date="2021" name="Proc. Natl. Acad. Sci. U.S.A.">
        <title>A Catalog of Tens of Thousands of Viruses from Human Metagenomes Reveals Hidden Associations with Chronic Diseases.</title>
        <authorList>
            <person name="Tisza M.J."/>
            <person name="Buck C.B."/>
        </authorList>
    </citation>
    <scope>NUCLEOTIDE SEQUENCE</scope>
    <source>
        <strain evidence="2">CtwVB15</strain>
    </source>
</reference>
<evidence type="ECO:0000313" key="2">
    <source>
        <dbReference type="EMBL" id="DAF95947.1"/>
    </source>
</evidence>
<dbReference type="Pfam" id="PF08291">
    <property type="entry name" value="Peptidase_M15_3"/>
    <property type="match status" value="1"/>
</dbReference>
<evidence type="ECO:0000259" key="1">
    <source>
        <dbReference type="Pfam" id="PF08291"/>
    </source>
</evidence>
<proteinExistence type="predicted"/>
<organism evidence="2">
    <name type="scientific">Myoviridae sp. ctwVB15</name>
    <dbReference type="NCBI Taxonomy" id="2825208"/>
    <lineage>
        <taxon>Viruses</taxon>
        <taxon>Duplodnaviria</taxon>
        <taxon>Heunggongvirae</taxon>
        <taxon>Uroviricota</taxon>
        <taxon>Caudoviricetes</taxon>
    </lineage>
</organism>
<dbReference type="EMBL" id="BK016112">
    <property type="protein sequence ID" value="DAF95947.1"/>
    <property type="molecule type" value="Genomic_DNA"/>
</dbReference>
<dbReference type="InterPro" id="IPR009045">
    <property type="entry name" value="Zn_M74/Hedgehog-like"/>
</dbReference>
<name>A0A8S5UNE7_9CAUD</name>
<dbReference type="InterPro" id="IPR013230">
    <property type="entry name" value="Peptidase_M15A_C"/>
</dbReference>
<sequence length="122" mass="13714">MTKNYFSRKEESCRCCGCGGLVPDFRDKLNEARELAGIPFILTSAFRCEKHNQEVGGSVTSSHLAGCAVDIKCTDAWSRFKILSALLEVGFQRIGIGRNFIHVDDDLTKSRGVIWDYYSKEK</sequence>
<dbReference type="SUPFAM" id="SSF55166">
    <property type="entry name" value="Hedgehog/DD-peptidase"/>
    <property type="match status" value="1"/>
</dbReference>
<feature type="domain" description="Peptidase M15A C-terminal" evidence="1">
    <location>
        <begin position="13"/>
        <end position="104"/>
    </location>
</feature>
<dbReference type="Gene3D" id="3.30.1380.10">
    <property type="match status" value="1"/>
</dbReference>
<protein>
    <submittedName>
        <fullName evidence="2">Peptidase</fullName>
    </submittedName>
</protein>
<accession>A0A8S5UNE7</accession>